<dbReference type="InterPro" id="IPR042100">
    <property type="entry name" value="Bug_dom1"/>
</dbReference>
<feature type="signal peptide" evidence="2">
    <location>
        <begin position="1"/>
        <end position="28"/>
    </location>
</feature>
<dbReference type="SUPFAM" id="SSF53850">
    <property type="entry name" value="Periplasmic binding protein-like II"/>
    <property type="match status" value="1"/>
</dbReference>
<dbReference type="Gene3D" id="3.40.190.150">
    <property type="entry name" value="Bordetella uptake gene, domain 1"/>
    <property type="match status" value="1"/>
</dbReference>
<dbReference type="InterPro" id="IPR005064">
    <property type="entry name" value="BUG"/>
</dbReference>
<evidence type="ECO:0000313" key="3">
    <source>
        <dbReference type="EMBL" id="QCK87548.1"/>
    </source>
</evidence>
<evidence type="ECO:0000313" key="4">
    <source>
        <dbReference type="Proteomes" id="UP000298588"/>
    </source>
</evidence>
<dbReference type="KEGG" id="paqt:E8L99_18180"/>
<dbReference type="OrthoDB" id="7259884at2"/>
<proteinExistence type="inferred from homology"/>
<accession>A0A4D7QJ66</accession>
<dbReference type="InterPro" id="IPR006311">
    <property type="entry name" value="TAT_signal"/>
</dbReference>
<evidence type="ECO:0000256" key="1">
    <source>
        <dbReference type="ARBA" id="ARBA00006987"/>
    </source>
</evidence>
<comment type="similarity">
    <text evidence="1">Belongs to the UPF0065 (bug) family.</text>
</comment>
<keyword evidence="4" id="KW-1185">Reference proteome</keyword>
<dbReference type="RefSeq" id="WP_137100877.1">
    <property type="nucleotide sequence ID" value="NZ_CP039865.1"/>
</dbReference>
<dbReference type="Proteomes" id="UP000298588">
    <property type="component" value="Chromosome"/>
</dbReference>
<protein>
    <submittedName>
        <fullName evidence="3">Tripartite tricarboxylate transporter substrate binding protein</fullName>
    </submittedName>
</protein>
<dbReference type="PROSITE" id="PS51318">
    <property type="entry name" value="TAT"/>
    <property type="match status" value="1"/>
</dbReference>
<dbReference type="Pfam" id="PF03401">
    <property type="entry name" value="TctC"/>
    <property type="match status" value="1"/>
</dbReference>
<gene>
    <name evidence="3" type="ORF">E8L99_18180</name>
</gene>
<dbReference type="PIRSF" id="PIRSF017082">
    <property type="entry name" value="YflP"/>
    <property type="match status" value="1"/>
</dbReference>
<organism evidence="3 4">
    <name type="scientific">Phreatobacter aquaticus</name>
    <dbReference type="NCBI Taxonomy" id="2570229"/>
    <lineage>
        <taxon>Bacteria</taxon>
        <taxon>Pseudomonadati</taxon>
        <taxon>Pseudomonadota</taxon>
        <taxon>Alphaproteobacteria</taxon>
        <taxon>Hyphomicrobiales</taxon>
        <taxon>Phreatobacteraceae</taxon>
        <taxon>Phreatobacter</taxon>
    </lineage>
</organism>
<evidence type="ECO:0000256" key="2">
    <source>
        <dbReference type="SAM" id="SignalP"/>
    </source>
</evidence>
<feature type="chain" id="PRO_5020925690" evidence="2">
    <location>
        <begin position="29"/>
        <end position="328"/>
    </location>
</feature>
<dbReference type="PANTHER" id="PTHR42928">
    <property type="entry name" value="TRICARBOXYLATE-BINDING PROTEIN"/>
    <property type="match status" value="1"/>
</dbReference>
<reference evidence="3 4" key="1">
    <citation type="submission" date="2019-04" db="EMBL/GenBank/DDBJ databases">
        <title>Phreatobacter aquaticus sp. nov.</title>
        <authorList>
            <person name="Choi A."/>
            <person name="Baek K."/>
        </authorList>
    </citation>
    <scope>NUCLEOTIDE SEQUENCE [LARGE SCALE GENOMIC DNA]</scope>
    <source>
        <strain evidence="3 4">NMCR1094</strain>
    </source>
</reference>
<dbReference type="Gene3D" id="3.40.190.10">
    <property type="entry name" value="Periplasmic binding protein-like II"/>
    <property type="match status" value="1"/>
</dbReference>
<keyword evidence="2" id="KW-0732">Signal</keyword>
<dbReference type="AlphaFoldDB" id="A0A4D7QJ66"/>
<dbReference type="EMBL" id="CP039865">
    <property type="protein sequence ID" value="QCK87548.1"/>
    <property type="molecule type" value="Genomic_DNA"/>
</dbReference>
<dbReference type="CDD" id="cd07012">
    <property type="entry name" value="PBP2_Bug_TTT"/>
    <property type="match status" value="1"/>
</dbReference>
<dbReference type="PANTHER" id="PTHR42928:SF5">
    <property type="entry name" value="BLR1237 PROTEIN"/>
    <property type="match status" value="1"/>
</dbReference>
<sequence>MFHISRRSFAASLSGLAGALASPSLVQAQAWPSRAITLVVPFPAGASTDIVARLLAEKLRVDLGQGVVVENKVGAGGNLAASSVVRAAPDGYTLFVSSSGPLVTNKLLYKSLSFDPLADFEPIALLGDVQLVVATHPSLPVTSLAELIAYGKANPGKLTFGIPGFGLMGHIAGELIQRTAGFQMTTVPYRGSAPLTNDLIAGNVNVSIDFLPTYLPHIESKAVRGLAVTADIRATQAPAVPTLSEAGLPGIAATSWFGLAGPKGLPKPIVDRLAQLSTAFMTSAEAKARFEPIGVRTIGQGPEALRAAQLGEIAKWEGVIRAANISLE</sequence>
<name>A0A4D7QJ66_9HYPH</name>